<dbReference type="InterPro" id="IPR006212">
    <property type="entry name" value="Furin_repeat"/>
</dbReference>
<feature type="region of interest" description="Disordered" evidence="1">
    <location>
        <begin position="1687"/>
        <end position="1755"/>
    </location>
</feature>
<reference evidence="4" key="1">
    <citation type="submission" date="2018-12" db="EMBL/GenBank/DDBJ databases">
        <authorList>
            <person name="Yan G."/>
        </authorList>
    </citation>
    <scope>NUCLEOTIDE SEQUENCE</scope>
    <source>
        <strain evidence="4">TSC_SD01608</strain>
    </source>
</reference>
<dbReference type="SUPFAM" id="SSF57184">
    <property type="entry name" value="Growth factor receptor domain"/>
    <property type="match status" value="1"/>
</dbReference>
<feature type="region of interest" description="Disordered" evidence="1">
    <location>
        <begin position="1634"/>
        <end position="1658"/>
    </location>
</feature>
<name>A0A513X5A9_TETMA</name>
<feature type="compositionally biased region" description="Basic and acidic residues" evidence="1">
    <location>
        <begin position="1469"/>
        <end position="1486"/>
    </location>
</feature>
<dbReference type="InterPro" id="IPR009030">
    <property type="entry name" value="Growth_fac_rcpt_cys_sf"/>
</dbReference>
<keyword evidence="2" id="KW-0472">Membrane</keyword>
<keyword evidence="2" id="KW-1133">Transmembrane helix</keyword>
<feature type="transmembrane region" description="Helical" evidence="2">
    <location>
        <begin position="1544"/>
        <end position="1577"/>
    </location>
</feature>
<feature type="compositionally biased region" description="Polar residues" evidence="1">
    <location>
        <begin position="1283"/>
        <end position="1293"/>
    </location>
</feature>
<feature type="compositionally biased region" description="Low complexity" evidence="1">
    <location>
        <begin position="1163"/>
        <end position="1189"/>
    </location>
</feature>
<feature type="signal peptide" evidence="3">
    <location>
        <begin position="1"/>
        <end position="24"/>
    </location>
</feature>
<sequence>MNTTYKIAFLLIFASLLIDRSQEALICYPINPIQSMKQIYQLPYNYRLGSDPVPSQYNFALQFDQLSPDLLYTLSSIAYLKRYLITSNNQVISIIPNSIGDSLNYIPLELTQYTFSIVAIFSSLSSFSDNQDFLTSYCSITQFPQTDLTIFRQINKQNQQFLISTMLISQIQDLNSLVLSYPTSFAIKSQNAANLGCQLYTDYGIINDCSVSLNAQSGLSFVTFNLTNFNFSLLNVSATIVLNYSTFNQNSLSNKQFSLQLLNQYQSQIAQYSSFQIIDQRICQQTTFSASLINNVPSFGQNLKLKINFVPASANITRIIFEFSSQIYTKIDLSFPYLTILDSTQTNQQKVRCLKAYQFMLVCDLIGGNLLFDVTKGVNIEFPYVQLNVTSYSQTLSFQIKYFTDLTFQTCFVSNFTQKFQAVSPSSPQAFLYSNNSLQIRLFDLIMLDNSSLINISLPSQLAFTSTSKLSQIAGISNLSQTQQKTQQNIQISQIGLSLAQLKTYQGISFQLTNIIQNTIYCSLSSLNQIQIEIVNSLGVIVLSGSIPLQNEPYPIQIQQINPIFTPLNQQQQLQYQQQQNSYSIPFVTLEINFQIQINYFPQSSAFVIYLPPQIIRDNRVNNISVEISNQFNFYCSSQTNSTQFFSSNVTYQNSIQQRDSISILCQFSENITTNNPQYLFTARIQGYLLPKQVQKPTDRIIINLLDYSQKQYQPQYQCLSTESSSTSEQIKSQWVFNNNQGTDLLQTYYSTLSISNQNQSIPYSFVNLTTRYPIQDGDTIIIRFSKLQFFKNEVINGNQQQLIAFPELKNLNCSFLQPQSNLSTFPNLFSICNLSESSTWYSINLQLYPTQLASNLSWNYKDLALSLVGLQFYPNQLDQNQTVQFQHISSDNFLISQSNYNFTIKNNIASNALFALNKIKSGQFQSLDQQASKLLFDYIQLQFQSSIFLLPSIQNITLTLQFSQEIQLSDDSFCSIDIGCSQRTLILKCNLSLDGLYIQIDQLGQYSTCTSSVLNNFNITIHNPEINNSNSTGGAQSIAINWNLTSTTTSQTLLSGHTSLTTNTSQCPQPHCATCSSLPSICLHCTQGYYLLPDQTSCVQTCPPPTVPHQQTPTCQPCFQQQECLQCQSQNPAACTSCSPNYSLNSTLLPYCYVPLPPSSSGPSSSSTSSSPSSSPSSPSSSSSSSSSVTKDVVNRTSSNSTFSGELNRLERGGQQQQQSQKQQEAQASDEGGFASFLAQTKSYTKGLILTLLIPLSILGACLTRLVTFCLKKREKKVHAQPSESRSAQIAQNLDERQETQKDGNGGDEEQMRASSRVDTGNMCPLNSRRGEQLQLGSVEQQSDGAGGGEREGNGHLAFCWVAVILLLGNLGDLVEVPYIMFSQQSSFSKKSTSVFELQFWEADMGQICCLSYIALNGICYLICVVLMVKAIIFESGSGEPLFSIYEVRLSSRSSFCSVGGEEMKKDKSEVEWKGDSNRQNENKEKHKKGVSGRKLWKLTIDVLLRCLVVVGGKAFCMVYSNVANVKGWLTCQVNKNLRAFRLFYMILCIHAIFNMISAAFFTFVLTHFSFVSWAAVVGQDSLTSQGIDGRVEFSFFVDILAFKFLMSLICFLNCMHIQQLIAACKSSNLPGHQHSTSHPVQSPSTPSSSPSPAGAVARGVGKASYFENTPNAEKTTPTTVTLASYRQQDASGTGSQNLIEGRPRRKKPSKLSLLLKGDSGQKPGGSSSSRQQETPSPNLPSYSPNLYPSQAYI</sequence>
<evidence type="ECO:0000256" key="2">
    <source>
        <dbReference type="SAM" id="Phobius"/>
    </source>
</evidence>
<dbReference type="SMART" id="SM00261">
    <property type="entry name" value="FU"/>
    <property type="match status" value="2"/>
</dbReference>
<feature type="region of interest" description="Disordered" evidence="1">
    <location>
        <begin position="1163"/>
        <end position="1229"/>
    </location>
</feature>
<feature type="compositionally biased region" description="Low complexity" evidence="1">
    <location>
        <begin position="1635"/>
        <end position="1654"/>
    </location>
</feature>
<proteinExistence type="predicted"/>
<feature type="compositionally biased region" description="Polar residues" evidence="1">
    <location>
        <begin position="1196"/>
        <end position="1206"/>
    </location>
</feature>
<evidence type="ECO:0000256" key="1">
    <source>
        <dbReference type="SAM" id="MobiDB-lite"/>
    </source>
</evidence>
<protein>
    <submittedName>
        <fullName evidence="4">MTBp</fullName>
    </submittedName>
</protein>
<keyword evidence="2" id="KW-0812">Transmembrane</keyword>
<feature type="compositionally biased region" description="Polar residues" evidence="1">
    <location>
        <begin position="1726"/>
        <end position="1736"/>
    </location>
</feature>
<evidence type="ECO:0000313" key="4">
    <source>
        <dbReference type="EMBL" id="QDH09111.1"/>
    </source>
</evidence>
<feature type="transmembrane region" description="Helical" evidence="2">
    <location>
        <begin position="1504"/>
        <end position="1524"/>
    </location>
</feature>
<feature type="transmembrane region" description="Helical" evidence="2">
    <location>
        <begin position="1248"/>
        <end position="1268"/>
    </location>
</feature>
<dbReference type="CDD" id="cd00064">
    <property type="entry name" value="FU"/>
    <property type="match status" value="1"/>
</dbReference>
<feature type="chain" id="PRO_5021789907" evidence="3">
    <location>
        <begin position="25"/>
        <end position="1755"/>
    </location>
</feature>
<organism evidence="4">
    <name type="scientific">Tetrahymena malaccensis</name>
    <dbReference type="NCBI Taxonomy" id="5901"/>
    <lineage>
        <taxon>Eukaryota</taxon>
        <taxon>Sar</taxon>
        <taxon>Alveolata</taxon>
        <taxon>Ciliophora</taxon>
        <taxon>Intramacronucleata</taxon>
        <taxon>Oligohymenophorea</taxon>
        <taxon>Hymenostomatida</taxon>
        <taxon>Tetrahymenina</taxon>
        <taxon>Tetrahymenidae</taxon>
        <taxon>Tetrahymena</taxon>
    </lineage>
</organism>
<feature type="compositionally biased region" description="Low complexity" evidence="1">
    <location>
        <begin position="1737"/>
        <end position="1755"/>
    </location>
</feature>
<evidence type="ECO:0000256" key="3">
    <source>
        <dbReference type="SAM" id="SignalP"/>
    </source>
</evidence>
<accession>A0A513X5A9</accession>
<gene>
    <name evidence="4" type="primary">MTB</name>
</gene>
<dbReference type="EMBL" id="MK315120">
    <property type="protein sequence ID" value="QDH09111.1"/>
    <property type="molecule type" value="Genomic_DNA"/>
</dbReference>
<feature type="region of interest" description="Disordered" evidence="1">
    <location>
        <begin position="1469"/>
        <end position="1488"/>
    </location>
</feature>
<feature type="transmembrane region" description="Helical" evidence="2">
    <location>
        <begin position="1597"/>
        <end position="1617"/>
    </location>
</feature>
<keyword evidence="3" id="KW-0732">Signal</keyword>
<feature type="compositionally biased region" description="Low complexity" evidence="1">
    <location>
        <begin position="1216"/>
        <end position="1229"/>
    </location>
</feature>
<feature type="compositionally biased region" description="Polar residues" evidence="1">
    <location>
        <begin position="1687"/>
        <end position="1700"/>
    </location>
</feature>
<feature type="transmembrane region" description="Helical" evidence="2">
    <location>
        <begin position="1411"/>
        <end position="1434"/>
    </location>
</feature>
<feature type="region of interest" description="Disordered" evidence="1">
    <location>
        <begin position="1279"/>
        <end position="1324"/>
    </location>
</feature>